<keyword evidence="1" id="KW-0489">Methyltransferase</keyword>
<keyword evidence="1" id="KW-0808">Transferase</keyword>
<evidence type="ECO:0000313" key="1">
    <source>
        <dbReference type="EMBL" id="MEF7616691.1"/>
    </source>
</evidence>
<comment type="caution">
    <text evidence="1">The sequence shown here is derived from an EMBL/GenBank/DDBJ whole genome shotgun (WGS) entry which is preliminary data.</text>
</comment>
<gene>
    <name evidence="1" type="ORF">V4F39_22445</name>
</gene>
<organism evidence="1 2">
    <name type="scientific">Aquincola agrisoli</name>
    <dbReference type="NCBI Taxonomy" id="3119538"/>
    <lineage>
        <taxon>Bacteria</taxon>
        <taxon>Pseudomonadati</taxon>
        <taxon>Pseudomonadota</taxon>
        <taxon>Betaproteobacteria</taxon>
        <taxon>Burkholderiales</taxon>
        <taxon>Sphaerotilaceae</taxon>
        <taxon>Aquincola</taxon>
    </lineage>
</organism>
<dbReference type="InterPro" id="IPR029063">
    <property type="entry name" value="SAM-dependent_MTases_sf"/>
</dbReference>
<keyword evidence="2" id="KW-1185">Reference proteome</keyword>
<dbReference type="Pfam" id="PF13489">
    <property type="entry name" value="Methyltransf_23"/>
    <property type="match status" value="1"/>
</dbReference>
<dbReference type="GO" id="GO:0032259">
    <property type="term" value="P:methylation"/>
    <property type="evidence" value="ECO:0007669"/>
    <property type="project" value="UniProtKB-KW"/>
</dbReference>
<dbReference type="GO" id="GO:0008168">
    <property type="term" value="F:methyltransferase activity"/>
    <property type="evidence" value="ECO:0007669"/>
    <property type="project" value="UniProtKB-KW"/>
</dbReference>
<accession>A0AAW9QA45</accession>
<dbReference type="SUPFAM" id="SSF53335">
    <property type="entry name" value="S-adenosyl-L-methionine-dependent methyltransferases"/>
    <property type="match status" value="1"/>
</dbReference>
<dbReference type="AlphaFoldDB" id="A0AAW9QA45"/>
<sequence length="490" mass="53503">MNARQAFDPGAAPRGAPPAAPARRRLRMLVAIACYGERNLPLLRWVIAGYRAMSLSVDVVVLSDAPKDLGPDVRVVVGLPSKNPWSLPFAHKRLFVEQAEAYDLFAYSEDDMEVLQRHVDAFLRISPLLADDEIAGFLRYEVDREGGVWLPEAHGSFHWKPASVQRRGSETVAEFSNEHAAFFLLTRAQLRRAIDSGGFDRAPAEGRYDMLCTAATDPYTRCGMRKVVCVSALDDFLIHHLSDRYAGQLGMSLPAAQQEVRTLLAIGRGEHPATRLLAGETTIDQGEWAKAYHTRRPAGGAAPAPECLPGGARSVLSIGCGDGEAEAAWVARGVRVTALPLDAVVGAGASARGVEVLYGPLEEGLARLAGRRFDCVVASDLLHLVPQPQAVLAQCVALLAPGGTLLLEGPHFGTLRLWARRLLGRGEARLLRSYQESGVHTVGPRVLRRLLRREALQVALRWSGGGRGARWCPGWLRPWMSPRWALQARR</sequence>
<protein>
    <submittedName>
        <fullName evidence="1">Methyltransferase domain-containing protein</fullName>
    </submittedName>
</protein>
<dbReference type="Gene3D" id="3.40.50.150">
    <property type="entry name" value="Vaccinia Virus protein VP39"/>
    <property type="match status" value="1"/>
</dbReference>
<dbReference type="EMBL" id="JAZIBG010000048">
    <property type="protein sequence ID" value="MEF7616691.1"/>
    <property type="molecule type" value="Genomic_DNA"/>
</dbReference>
<dbReference type="RefSeq" id="WP_332292247.1">
    <property type="nucleotide sequence ID" value="NZ_JAZIBG010000048.1"/>
</dbReference>
<dbReference type="CDD" id="cd02440">
    <property type="entry name" value="AdoMet_MTases"/>
    <property type="match status" value="1"/>
</dbReference>
<dbReference type="Proteomes" id="UP001336250">
    <property type="component" value="Unassembled WGS sequence"/>
</dbReference>
<proteinExistence type="predicted"/>
<evidence type="ECO:0000313" key="2">
    <source>
        <dbReference type="Proteomes" id="UP001336250"/>
    </source>
</evidence>
<name>A0AAW9QA45_9BURK</name>
<reference evidence="1 2" key="1">
    <citation type="submission" date="2024-02" db="EMBL/GenBank/DDBJ databases">
        <title>Genome sequence of Aquincola sp. MAHUQ-54.</title>
        <authorList>
            <person name="Huq M.A."/>
        </authorList>
    </citation>
    <scope>NUCLEOTIDE SEQUENCE [LARGE SCALE GENOMIC DNA]</scope>
    <source>
        <strain evidence="1 2">MAHUQ-54</strain>
    </source>
</reference>